<dbReference type="STRING" id="1121950.SAMN02745243_00696"/>
<dbReference type="RefSeq" id="WP_159434612.1">
    <property type="nucleotide sequence ID" value="NZ_FQZY01000009.1"/>
</dbReference>
<dbReference type="Proteomes" id="UP000184301">
    <property type="component" value="Unassembled WGS sequence"/>
</dbReference>
<proteinExistence type="predicted"/>
<name>A0A1M6JM72_9FIRM</name>
<reference evidence="2 3" key="1">
    <citation type="submission" date="2016-11" db="EMBL/GenBank/DDBJ databases">
        <authorList>
            <person name="Jaros S."/>
            <person name="Januszkiewicz K."/>
            <person name="Wedrychowicz H."/>
        </authorList>
    </citation>
    <scope>NUCLEOTIDE SEQUENCE [LARGE SCALE GENOMIC DNA]</scope>
    <source>
        <strain evidence="2 3">DSM 15480</strain>
    </source>
</reference>
<keyword evidence="3" id="KW-1185">Reference proteome</keyword>
<sequence length="53" mass="6536">MERKNRWKDYNETQLQDLNKIVERYKTCLSQAKTERETIRLSIQMAEENGWIF</sequence>
<dbReference type="AlphaFoldDB" id="A0A1M6JM72"/>
<organism evidence="2 3">
    <name type="scientific">Hespellia stercorisuis DSM 15480</name>
    <dbReference type="NCBI Taxonomy" id="1121950"/>
    <lineage>
        <taxon>Bacteria</taxon>
        <taxon>Bacillati</taxon>
        <taxon>Bacillota</taxon>
        <taxon>Clostridia</taxon>
        <taxon>Lachnospirales</taxon>
        <taxon>Lachnospiraceae</taxon>
        <taxon>Hespellia</taxon>
    </lineage>
</organism>
<accession>A0A1M6JM72</accession>
<dbReference type="EMBL" id="FQZY01000009">
    <property type="protein sequence ID" value="SHJ47797.1"/>
    <property type="molecule type" value="Genomic_DNA"/>
</dbReference>
<dbReference type="Gene3D" id="3.40.630.10">
    <property type="entry name" value="Zn peptidases"/>
    <property type="match status" value="1"/>
</dbReference>
<evidence type="ECO:0000313" key="3">
    <source>
        <dbReference type="Proteomes" id="UP000184301"/>
    </source>
</evidence>
<protein>
    <submittedName>
        <fullName evidence="2">Uncharacterized protein</fullName>
    </submittedName>
</protein>
<evidence type="ECO:0000256" key="1">
    <source>
        <dbReference type="SAM" id="Coils"/>
    </source>
</evidence>
<evidence type="ECO:0000313" key="2">
    <source>
        <dbReference type="EMBL" id="SHJ47797.1"/>
    </source>
</evidence>
<keyword evidence="1" id="KW-0175">Coiled coil</keyword>
<gene>
    <name evidence="2" type="ORF">SAMN02745243_00696</name>
</gene>
<feature type="coiled-coil region" evidence="1">
    <location>
        <begin position="15"/>
        <end position="49"/>
    </location>
</feature>